<dbReference type="KEGG" id="yli:2910430"/>
<comment type="function">
    <text evidence="6">This protein is an auxiliary protein of DNA polymerase delta and is involved in the control of eukaryotic DNA replication by increasing the polymerase's processibility during elongation of the leading strand. Involved in DNA repair.</text>
</comment>
<dbReference type="HAMAP" id="MF_00317">
    <property type="entry name" value="DNApol_clamp_arch"/>
    <property type="match status" value="1"/>
</dbReference>
<dbReference type="GO" id="GO:0000785">
    <property type="term" value="C:chromatin"/>
    <property type="evidence" value="ECO:0007669"/>
    <property type="project" value="EnsemblFungi"/>
</dbReference>
<dbReference type="Proteomes" id="UP000182444">
    <property type="component" value="Chromosome 1D"/>
</dbReference>
<feature type="domain" description="Proliferating cell nuclear antigen PCNA C-terminal" evidence="10">
    <location>
        <begin position="127"/>
        <end position="252"/>
    </location>
</feature>
<dbReference type="PRINTS" id="PR00339">
    <property type="entry name" value="PCNACYCLIN"/>
</dbReference>
<dbReference type="GO" id="GO:0006272">
    <property type="term" value="P:leading strand elongation"/>
    <property type="evidence" value="ECO:0007669"/>
    <property type="project" value="TreeGrafter"/>
</dbReference>
<evidence type="ECO:0000256" key="5">
    <source>
        <dbReference type="ARBA" id="ARBA00023242"/>
    </source>
</evidence>
<dbReference type="GO" id="GO:0070914">
    <property type="term" value="P:UV-damage excision repair"/>
    <property type="evidence" value="ECO:0007669"/>
    <property type="project" value="EnsemblFungi"/>
</dbReference>
<accession>A0A1H6Q3U7</accession>
<keyword evidence="3 8" id="KW-0235">DNA replication</keyword>
<dbReference type="OrthoDB" id="534348at2759"/>
<evidence type="ECO:0000256" key="2">
    <source>
        <dbReference type="ARBA" id="ARBA00010462"/>
    </source>
</evidence>
<dbReference type="PROSITE" id="PS00293">
    <property type="entry name" value="PCNA_2"/>
    <property type="match status" value="1"/>
</dbReference>
<dbReference type="PROSITE" id="PS01251">
    <property type="entry name" value="PCNA_1"/>
    <property type="match status" value="1"/>
</dbReference>
<evidence type="ECO:0000259" key="9">
    <source>
        <dbReference type="Pfam" id="PF00705"/>
    </source>
</evidence>
<dbReference type="VEuPathDB" id="FungiDB:YALI1_D13226g"/>
<dbReference type="Gene3D" id="3.10.150.10">
    <property type="entry name" value="DNA Polymerase III, subunit A, domain 2"/>
    <property type="match status" value="2"/>
</dbReference>
<dbReference type="EMBL" id="CP017556">
    <property type="protein sequence ID" value="AOW03884.1"/>
    <property type="molecule type" value="Genomic_DNA"/>
</dbReference>
<dbReference type="GO" id="GO:0006275">
    <property type="term" value="P:regulation of DNA replication"/>
    <property type="evidence" value="ECO:0007669"/>
    <property type="project" value="InterPro"/>
</dbReference>
<dbReference type="GO" id="GO:0043596">
    <property type="term" value="C:nuclear replication fork"/>
    <property type="evidence" value="ECO:0007669"/>
    <property type="project" value="EnsemblFungi"/>
</dbReference>
<dbReference type="GO" id="GO:0030337">
    <property type="term" value="F:DNA polymerase processivity factor activity"/>
    <property type="evidence" value="ECO:0007669"/>
    <property type="project" value="EnsemblFungi"/>
</dbReference>
<evidence type="ECO:0000256" key="3">
    <source>
        <dbReference type="ARBA" id="ARBA00022705"/>
    </source>
</evidence>
<organism evidence="11 13">
    <name type="scientific">Yarrowia lipolytica</name>
    <name type="common">Candida lipolytica</name>
    <dbReference type="NCBI Taxonomy" id="4952"/>
    <lineage>
        <taxon>Eukaryota</taxon>
        <taxon>Fungi</taxon>
        <taxon>Dikarya</taxon>
        <taxon>Ascomycota</taxon>
        <taxon>Saccharomycotina</taxon>
        <taxon>Dipodascomycetes</taxon>
        <taxon>Dipodascales</taxon>
        <taxon>Dipodascales incertae sedis</taxon>
        <taxon>Yarrowia</taxon>
    </lineage>
</organism>
<dbReference type="FunFam" id="3.10.150.10:FF:000008">
    <property type="entry name" value="Proliferating cell nuclear antigen"/>
    <property type="match status" value="1"/>
</dbReference>
<evidence type="ECO:0000256" key="6">
    <source>
        <dbReference type="ARBA" id="ARBA00054163"/>
    </source>
</evidence>
<dbReference type="VEuPathDB" id="FungiDB:YALI0_D10571g"/>
<sequence length="264" mass="29131">MLEAKLNEAALLKKIIDAIKDSVTDVNFECSETGIDVQAVDSSHIALVSLKLGSDGFSDYRCDRNITLGIKVASLVKILRCANDRDALTLMADDNGDQLRLTFEDSKSERVSEFVLKLMTIDQEHLGIPDTKYESDITMPVDAFQKIMRDMFMLSESVKISCDKEGVKFSCKGDVGDGSVLIKPSSSVDDEGSTTIAVETPVSMELNLKYLNNFCKASGLAQNVHLGMSSEVPIMVEYLLPNGYLRFYLAPKIGDEDEEDEDDD</sequence>
<dbReference type="InterPro" id="IPR000730">
    <property type="entry name" value="Pr_cel_nuc_antig"/>
</dbReference>
<evidence type="ECO:0000313" key="11">
    <source>
        <dbReference type="EMBL" id="AOW03884.1"/>
    </source>
</evidence>
<dbReference type="NCBIfam" id="TIGR00590">
    <property type="entry name" value="pcna"/>
    <property type="match status" value="1"/>
</dbReference>
<dbReference type="GO" id="GO:0043626">
    <property type="term" value="C:PCNA complex"/>
    <property type="evidence" value="ECO:0007669"/>
    <property type="project" value="EnsemblFungi"/>
</dbReference>
<dbReference type="AlphaFoldDB" id="A0A1H6Q3U7"/>
<dbReference type="PANTHER" id="PTHR11352">
    <property type="entry name" value="PROLIFERATING CELL NUCLEAR ANTIGEN"/>
    <property type="match status" value="1"/>
</dbReference>
<keyword evidence="5 7" id="KW-0539">Nucleus</keyword>
<evidence type="ECO:0000313" key="14">
    <source>
        <dbReference type="Proteomes" id="UP000256601"/>
    </source>
</evidence>
<dbReference type="GO" id="GO:0006298">
    <property type="term" value="P:mismatch repair"/>
    <property type="evidence" value="ECO:0007669"/>
    <property type="project" value="TreeGrafter"/>
</dbReference>
<evidence type="ECO:0000256" key="7">
    <source>
        <dbReference type="RuleBase" id="RU000641"/>
    </source>
</evidence>
<dbReference type="EMBL" id="KZ859063">
    <property type="protein sequence ID" value="RDW23815.1"/>
    <property type="molecule type" value="Genomic_DNA"/>
</dbReference>
<dbReference type="Proteomes" id="UP000256601">
    <property type="component" value="Unassembled WGS sequence"/>
</dbReference>
<dbReference type="Pfam" id="PF00705">
    <property type="entry name" value="PCNA_N"/>
    <property type="match status" value="1"/>
</dbReference>
<dbReference type="InterPro" id="IPR022648">
    <property type="entry name" value="Pr_cel_nuc_antig_N"/>
</dbReference>
<dbReference type="GO" id="GO:0035861">
    <property type="term" value="C:site of double-strand break"/>
    <property type="evidence" value="ECO:0007669"/>
    <property type="project" value="EnsemblFungi"/>
</dbReference>
<evidence type="ECO:0000259" key="10">
    <source>
        <dbReference type="Pfam" id="PF02747"/>
    </source>
</evidence>
<dbReference type="PANTHER" id="PTHR11352:SF0">
    <property type="entry name" value="PROLIFERATING CELL NUCLEAR ANTIGEN"/>
    <property type="match status" value="1"/>
</dbReference>
<dbReference type="GO" id="GO:0003677">
    <property type="term" value="F:DNA binding"/>
    <property type="evidence" value="ECO:0007669"/>
    <property type="project" value="UniProtKB-KW"/>
</dbReference>
<reference evidence="12 14" key="2">
    <citation type="submission" date="2018-07" db="EMBL/GenBank/DDBJ databases">
        <title>Draft Genome Assemblies for Five Robust Yarrowia lipolytica Strains Exhibiting High Lipid Production and Pentose Sugar Utilization and Sugar Alcohol Secretion from Undetoxified Lignocellulosic Biomass Hydrolysates.</title>
        <authorList>
            <consortium name="DOE Joint Genome Institute"/>
            <person name="Walker C."/>
            <person name="Ryu S."/>
            <person name="Na H."/>
            <person name="Zane M."/>
            <person name="LaButti K."/>
            <person name="Lipzen A."/>
            <person name="Haridas S."/>
            <person name="Barry K."/>
            <person name="Grigoriev I.V."/>
            <person name="Quarterman J."/>
            <person name="Slininger P."/>
            <person name="Dien B."/>
            <person name="Trinh C.T."/>
        </authorList>
    </citation>
    <scope>NUCLEOTIDE SEQUENCE [LARGE SCALE GENOMIC DNA]</scope>
    <source>
        <strain evidence="12 14">YB392</strain>
    </source>
</reference>
<evidence type="ECO:0000313" key="12">
    <source>
        <dbReference type="EMBL" id="RDW23815.1"/>
    </source>
</evidence>
<dbReference type="InterPro" id="IPR046938">
    <property type="entry name" value="DNA_clamp_sf"/>
</dbReference>
<reference evidence="11 13" key="1">
    <citation type="journal article" date="2016" name="PLoS ONE">
        <title>Sequence Assembly of Yarrowia lipolytica Strain W29/CLIB89 Shows Transposable Element Diversity.</title>
        <authorList>
            <person name="Magnan C."/>
            <person name="Yu J."/>
            <person name="Chang I."/>
            <person name="Jahn E."/>
            <person name="Kanomata Y."/>
            <person name="Wu J."/>
            <person name="Zeller M."/>
            <person name="Oakes M."/>
            <person name="Baldi P."/>
            <person name="Sandmeyer S."/>
        </authorList>
    </citation>
    <scope>NUCLEOTIDE SEQUENCE [LARGE SCALE GENOMIC DNA]</scope>
    <source>
        <strain evidence="11">CLIB89</strain>
        <strain evidence="13">CLIB89(W29)</strain>
    </source>
</reference>
<comment type="subcellular location">
    <subcellularLocation>
        <location evidence="1 7">Nucleus</location>
    </subcellularLocation>
</comment>
<evidence type="ECO:0000256" key="8">
    <source>
        <dbReference type="RuleBase" id="RU003671"/>
    </source>
</evidence>
<name>A0A1H6Q3U7_YARLL</name>
<dbReference type="GeneID" id="2910430"/>
<dbReference type="GO" id="GO:1903459">
    <property type="term" value="P:mitotic DNA replication lagging strand elongation"/>
    <property type="evidence" value="ECO:0007669"/>
    <property type="project" value="EnsemblFungi"/>
</dbReference>
<evidence type="ECO:0000256" key="4">
    <source>
        <dbReference type="ARBA" id="ARBA00023125"/>
    </source>
</evidence>
<dbReference type="InterPro" id="IPR022659">
    <property type="entry name" value="Pr_cel_nuc_antig_CS"/>
</dbReference>
<dbReference type="SUPFAM" id="SSF55979">
    <property type="entry name" value="DNA clamp"/>
    <property type="match status" value="2"/>
</dbReference>
<gene>
    <name evidence="12" type="ORF">B0I71DRAFT_135307</name>
    <name evidence="11" type="ORF">YALI1_D13226g</name>
</gene>
<evidence type="ECO:0000313" key="13">
    <source>
        <dbReference type="Proteomes" id="UP000182444"/>
    </source>
</evidence>
<protein>
    <recommendedName>
        <fullName evidence="7">DNA sliding clamp PCNA</fullName>
    </recommendedName>
</protein>
<dbReference type="eggNOG" id="KOG1636">
    <property type="taxonomic scope" value="Eukaryota"/>
</dbReference>
<feature type="domain" description="Proliferating cell nuclear antigen PCNA N-terminal" evidence="9">
    <location>
        <begin position="1"/>
        <end position="124"/>
    </location>
</feature>
<proteinExistence type="inferred from homology"/>
<dbReference type="OMA" id="EMKLINM"/>
<dbReference type="GO" id="GO:0070987">
    <property type="term" value="P:error-free translesion synthesis"/>
    <property type="evidence" value="ECO:0007669"/>
    <property type="project" value="EnsemblFungi"/>
</dbReference>
<dbReference type="RefSeq" id="XP_502661.1">
    <property type="nucleotide sequence ID" value="XM_502661.1"/>
</dbReference>
<evidence type="ECO:0000256" key="1">
    <source>
        <dbReference type="ARBA" id="ARBA00004123"/>
    </source>
</evidence>
<keyword evidence="4 8" id="KW-0238">DNA-binding</keyword>
<comment type="function">
    <text evidence="7">This protein is an auxiliary protein of DNA polymerase delta and is involved in the control of eukaryotic DNA replication by increasing the polymerase's processivity during elongation of the leading strand.</text>
</comment>
<comment type="similarity">
    <text evidence="2 8">Belongs to the PCNA family.</text>
</comment>
<dbReference type="CDD" id="cd00577">
    <property type="entry name" value="PCNA"/>
    <property type="match status" value="1"/>
</dbReference>
<dbReference type="FunFam" id="3.10.150.10:FF:000006">
    <property type="entry name" value="Proliferating cell nuclear antigen"/>
    <property type="match status" value="1"/>
</dbReference>
<dbReference type="Pfam" id="PF02747">
    <property type="entry name" value="PCNA_C"/>
    <property type="match status" value="1"/>
</dbReference>
<dbReference type="GO" id="GO:0005654">
    <property type="term" value="C:nucleoplasm"/>
    <property type="evidence" value="ECO:0007669"/>
    <property type="project" value="EnsemblFungi"/>
</dbReference>
<dbReference type="InterPro" id="IPR022649">
    <property type="entry name" value="Pr_cel_nuc_antig_C"/>
</dbReference>
<dbReference type="FunFam" id="3.70.10.10:FF:000001">
    <property type="entry name" value="Proliferating cell nuclear antigen"/>
    <property type="match status" value="1"/>
</dbReference>
<dbReference type="GO" id="GO:0042276">
    <property type="term" value="P:error-prone translesion synthesis"/>
    <property type="evidence" value="ECO:0007669"/>
    <property type="project" value="EnsemblFungi"/>
</dbReference>